<dbReference type="GO" id="GO:0016757">
    <property type="term" value="F:glycosyltransferase activity"/>
    <property type="evidence" value="ECO:0007669"/>
    <property type="project" value="InterPro"/>
</dbReference>
<dbReference type="InterPro" id="IPR050194">
    <property type="entry name" value="Glycosyltransferase_grp1"/>
</dbReference>
<dbReference type="AlphaFoldDB" id="A0A6S6SWD5"/>
<dbReference type="Gene3D" id="3.40.50.2000">
    <property type="entry name" value="Glycogen Phosphorylase B"/>
    <property type="match status" value="2"/>
</dbReference>
<feature type="domain" description="Glycosyl transferase family 1" evidence="1">
    <location>
        <begin position="174"/>
        <end position="335"/>
    </location>
</feature>
<dbReference type="SUPFAM" id="SSF53756">
    <property type="entry name" value="UDP-Glycosyltransferase/glycogen phosphorylase"/>
    <property type="match status" value="1"/>
</dbReference>
<protein>
    <submittedName>
        <fullName evidence="2">Glycosyltransferase involved in cell wall bisynthesis</fullName>
    </submittedName>
</protein>
<evidence type="ECO:0000313" key="2">
    <source>
        <dbReference type="EMBL" id="CAA6807607.1"/>
    </source>
</evidence>
<dbReference type="EMBL" id="CACVAR010000166">
    <property type="protein sequence ID" value="CAA6807607.1"/>
    <property type="molecule type" value="Genomic_DNA"/>
</dbReference>
<proteinExistence type="predicted"/>
<reference evidence="2" key="1">
    <citation type="submission" date="2020-01" db="EMBL/GenBank/DDBJ databases">
        <authorList>
            <person name="Meier V. D."/>
            <person name="Meier V D."/>
        </authorList>
    </citation>
    <scope>NUCLEOTIDE SEQUENCE</scope>
    <source>
        <strain evidence="2">HLG_WM_MAG_03</strain>
    </source>
</reference>
<name>A0A6S6SWD5_9BACT</name>
<accession>A0A6S6SWD5</accession>
<evidence type="ECO:0000259" key="1">
    <source>
        <dbReference type="Pfam" id="PF00534"/>
    </source>
</evidence>
<dbReference type="CDD" id="cd03801">
    <property type="entry name" value="GT4_PimA-like"/>
    <property type="match status" value="1"/>
</dbReference>
<organism evidence="2">
    <name type="scientific">uncultured Sulfurovum sp</name>
    <dbReference type="NCBI Taxonomy" id="269237"/>
    <lineage>
        <taxon>Bacteria</taxon>
        <taxon>Pseudomonadati</taxon>
        <taxon>Campylobacterota</taxon>
        <taxon>Epsilonproteobacteria</taxon>
        <taxon>Campylobacterales</taxon>
        <taxon>Sulfurovaceae</taxon>
        <taxon>Sulfurovum</taxon>
        <taxon>environmental samples</taxon>
    </lineage>
</organism>
<sequence>MKDKENNKVLISVPNLSEVGGVSSFWNALFTAFKSLNSTAFKSIEIGGHGKNIFGAVWDQWRFYRAMTSEVKLGLVNPSLLNKSFFRDGFFAKQLAWKNIPFVVFFHGWELDFEAEVDKKYVNFFMNSFGKAEKIFVLSLDFKKKIEEWGYKGEVIVETTNADGTLVDNYTLAHRRSVLEDDKEFKILYLARLIREKGAFELLEAFNILSTKYKNIELIIAGGGEDFDALKSLVANKENVRVLGDVVGEAKINLFKESHVYALPSYYGEGLPTTILEAMLFGLPLISSDAGGLKHFFEDDKMGFLVETKNANDVATKIEKYLLDREKMFEISKYNFNYAQDKLTNVAMAKRLDKHLTELVG</sequence>
<dbReference type="PANTHER" id="PTHR45947:SF3">
    <property type="entry name" value="SULFOQUINOVOSYL TRANSFERASE SQD2"/>
    <property type="match status" value="1"/>
</dbReference>
<dbReference type="PANTHER" id="PTHR45947">
    <property type="entry name" value="SULFOQUINOVOSYL TRANSFERASE SQD2"/>
    <property type="match status" value="1"/>
</dbReference>
<gene>
    <name evidence="2" type="ORF">HELGO_WM14897</name>
</gene>
<dbReference type="InterPro" id="IPR001296">
    <property type="entry name" value="Glyco_trans_1"/>
</dbReference>
<keyword evidence="2" id="KW-0808">Transferase</keyword>
<dbReference type="Pfam" id="PF00534">
    <property type="entry name" value="Glycos_transf_1"/>
    <property type="match status" value="1"/>
</dbReference>